<dbReference type="GO" id="GO:0004160">
    <property type="term" value="F:dihydroxy-acid dehydratase activity"/>
    <property type="evidence" value="ECO:0007669"/>
    <property type="project" value="UniProtKB-EC"/>
</dbReference>
<gene>
    <name evidence="10" type="ORF">HD593_005905</name>
</gene>
<dbReference type="Proteomes" id="UP000565579">
    <property type="component" value="Unassembled WGS sequence"/>
</dbReference>
<comment type="similarity">
    <text evidence="1">Belongs to the IlvD/Edd family.</text>
</comment>
<keyword evidence="6 10" id="KW-0456">Lyase</keyword>
<evidence type="ECO:0000256" key="6">
    <source>
        <dbReference type="ARBA" id="ARBA00023239"/>
    </source>
</evidence>
<protein>
    <submittedName>
        <fullName evidence="10">Dihydroxy-acid dehydratase</fullName>
        <ecNumber evidence="10">4.2.1.9</ecNumber>
    </submittedName>
</protein>
<organism evidence="10 11">
    <name type="scientific">Nonomuraea rubra</name>
    <dbReference type="NCBI Taxonomy" id="46180"/>
    <lineage>
        <taxon>Bacteria</taxon>
        <taxon>Bacillati</taxon>
        <taxon>Actinomycetota</taxon>
        <taxon>Actinomycetes</taxon>
        <taxon>Streptosporangiales</taxon>
        <taxon>Streptosporangiaceae</taxon>
        <taxon>Nonomuraea</taxon>
    </lineage>
</organism>
<feature type="domain" description="Dihydroxy-acid/6-phosphogluconate dehydratase N-terminal" evidence="8">
    <location>
        <begin position="42"/>
        <end position="352"/>
    </location>
</feature>
<keyword evidence="3" id="KW-0479">Metal-binding</keyword>
<evidence type="ECO:0000256" key="2">
    <source>
        <dbReference type="ARBA" id="ARBA00022714"/>
    </source>
</evidence>
<evidence type="ECO:0000313" key="11">
    <source>
        <dbReference type="Proteomes" id="UP000565579"/>
    </source>
</evidence>
<dbReference type="PANTHER" id="PTHR43183:SF1">
    <property type="entry name" value="HYPOTHETICAL DIHYDROXY-ACID DEHYDRATASE (EUROFUNG)-RELATED"/>
    <property type="match status" value="1"/>
</dbReference>
<dbReference type="PANTHER" id="PTHR43183">
    <property type="entry name" value="HYPOTHETICAL DIHYDROXYACID DEHYDRATASE (EUROFUNG)-RELATED"/>
    <property type="match status" value="1"/>
</dbReference>
<keyword evidence="2" id="KW-0001">2Fe-2S</keyword>
<dbReference type="EMBL" id="JACHMI010000001">
    <property type="protein sequence ID" value="MBB6551110.1"/>
    <property type="molecule type" value="Genomic_DNA"/>
</dbReference>
<keyword evidence="7" id="KW-0100">Branched-chain amino acid biosynthesis</keyword>
<dbReference type="GO" id="GO:0051537">
    <property type="term" value="F:2 iron, 2 sulfur cluster binding"/>
    <property type="evidence" value="ECO:0007669"/>
    <property type="project" value="UniProtKB-KW"/>
</dbReference>
<evidence type="ECO:0000313" key="10">
    <source>
        <dbReference type="EMBL" id="MBB6551110.1"/>
    </source>
</evidence>
<dbReference type="InterPro" id="IPR056740">
    <property type="entry name" value="ILV_EDD_C"/>
</dbReference>
<dbReference type="InterPro" id="IPR000581">
    <property type="entry name" value="ILV_EDD_N"/>
</dbReference>
<dbReference type="InterPro" id="IPR042096">
    <property type="entry name" value="Dihydro-acid_dehy_C"/>
</dbReference>
<evidence type="ECO:0000259" key="9">
    <source>
        <dbReference type="Pfam" id="PF24877"/>
    </source>
</evidence>
<dbReference type="SUPFAM" id="SSF143975">
    <property type="entry name" value="IlvD/EDD N-terminal domain-like"/>
    <property type="match status" value="1"/>
</dbReference>
<keyword evidence="4" id="KW-0408">Iron</keyword>
<keyword evidence="7" id="KW-0028">Amino-acid biosynthesis</keyword>
<accession>A0A7X0NWW6</accession>
<dbReference type="InterPro" id="IPR020558">
    <property type="entry name" value="DiOHA_6PGluconate_deHydtase_CS"/>
</dbReference>
<dbReference type="FunFam" id="3.50.30.80:FF:000001">
    <property type="entry name" value="Dihydroxy-acid dehydratase"/>
    <property type="match status" value="1"/>
</dbReference>
<dbReference type="EC" id="4.2.1.9" evidence="10"/>
<dbReference type="SUPFAM" id="SSF52016">
    <property type="entry name" value="LeuD/IlvD-like"/>
    <property type="match status" value="1"/>
</dbReference>
<evidence type="ECO:0000259" key="8">
    <source>
        <dbReference type="Pfam" id="PF00920"/>
    </source>
</evidence>
<proteinExistence type="inferred from homology"/>
<evidence type="ECO:0000256" key="1">
    <source>
        <dbReference type="ARBA" id="ARBA00006486"/>
    </source>
</evidence>
<dbReference type="RefSeq" id="WP_185105257.1">
    <property type="nucleotide sequence ID" value="NZ_BAAAXY010000095.1"/>
</dbReference>
<sequence>MDQPDVRGVDRGLTSYGDEGFSRFLRRAFLASAGFDEVDLDRPVVGIADTSGGFTTCHREMPQLVKAVERGVLEAGGLPVVFPAMSLPEILMSPTSMLFRNLAALETEELVRAQPMDAVVLAGGCDKTVPAQLMAAVSADIPAVQLVAGSMLTGTWRGTRLGACTDCRSMWARHRAGELDGDDIADVRGALATTGGTCMVMGTASTMACLSEALGMSPAGTATAPAPTGDRLRAGVRSGRVAVEAALEGRRPSSIVTAGALANAVTVLLALGGSTNAVIHLLAVARRAGVPFGLDDLSRIASRVPLLVDCKPSGVGYMEDLHRAGGVPVLMKALEPLLDLDVPVIEGGTLRDRLAGVTPPPDWQTTIRTLDGPLGPTGALAVLRGSLAPDGAVIKRSAASPALLKHEGPAVVFESPEDVARRIDDPDLPVTPASVLVLRNAGPVGGGMPEAGSVPIPAKLARNGVRDMVRVSDARMSGTAYGTVVLHVSPEAAVGGPLALVRDGDLIRLDAAAGELSLLVEPEELARRREQWTPPRTPERGWRRLYHDHVLQAHEGADFDVC</sequence>
<dbReference type="Gene3D" id="3.50.30.80">
    <property type="entry name" value="IlvD/EDD C-terminal domain-like"/>
    <property type="match status" value="1"/>
</dbReference>
<feature type="domain" description="Dihydroxy-acid/6-phosphogluconate dehydratase C-terminal" evidence="9">
    <location>
        <begin position="366"/>
        <end position="557"/>
    </location>
</feature>
<dbReference type="Pfam" id="PF00920">
    <property type="entry name" value="ILVD_EDD_N"/>
    <property type="match status" value="1"/>
</dbReference>
<evidence type="ECO:0000256" key="3">
    <source>
        <dbReference type="ARBA" id="ARBA00022723"/>
    </source>
</evidence>
<evidence type="ECO:0000256" key="5">
    <source>
        <dbReference type="ARBA" id="ARBA00023014"/>
    </source>
</evidence>
<dbReference type="InterPro" id="IPR052352">
    <property type="entry name" value="Sugar_Degrad_Dehydratases"/>
</dbReference>
<dbReference type="Pfam" id="PF24877">
    <property type="entry name" value="ILV_EDD_C"/>
    <property type="match status" value="1"/>
</dbReference>
<dbReference type="AlphaFoldDB" id="A0A7X0NWW6"/>
<dbReference type="InterPro" id="IPR037237">
    <property type="entry name" value="IlvD/EDD_N"/>
</dbReference>
<evidence type="ECO:0000256" key="4">
    <source>
        <dbReference type="ARBA" id="ARBA00023004"/>
    </source>
</evidence>
<evidence type="ECO:0000256" key="7">
    <source>
        <dbReference type="ARBA" id="ARBA00023304"/>
    </source>
</evidence>
<dbReference type="GO" id="GO:0046872">
    <property type="term" value="F:metal ion binding"/>
    <property type="evidence" value="ECO:0007669"/>
    <property type="project" value="UniProtKB-KW"/>
</dbReference>
<dbReference type="GO" id="GO:0009082">
    <property type="term" value="P:branched-chain amino acid biosynthetic process"/>
    <property type="evidence" value="ECO:0007669"/>
    <property type="project" value="UniProtKB-KW"/>
</dbReference>
<keyword evidence="11" id="KW-1185">Reference proteome</keyword>
<dbReference type="PROSITE" id="PS00886">
    <property type="entry name" value="ILVD_EDD_1"/>
    <property type="match status" value="1"/>
</dbReference>
<name>A0A7X0NWW6_9ACTN</name>
<reference evidence="10 11" key="1">
    <citation type="submission" date="2020-08" db="EMBL/GenBank/DDBJ databases">
        <title>Sequencing the genomes of 1000 actinobacteria strains.</title>
        <authorList>
            <person name="Klenk H.-P."/>
        </authorList>
    </citation>
    <scope>NUCLEOTIDE SEQUENCE [LARGE SCALE GENOMIC DNA]</scope>
    <source>
        <strain evidence="10 11">DSM 43768</strain>
    </source>
</reference>
<dbReference type="NCBIfam" id="NF004784">
    <property type="entry name" value="PRK06131.1"/>
    <property type="match status" value="1"/>
</dbReference>
<comment type="caution">
    <text evidence="10">The sequence shown here is derived from an EMBL/GenBank/DDBJ whole genome shotgun (WGS) entry which is preliminary data.</text>
</comment>
<keyword evidence="5" id="KW-0411">Iron-sulfur</keyword>